<sequence length="386" mass="43294">MGHLAYSGLHHLSTRNIATGIPPLPLMSEFCDGCKMGKQTEEPYPKDSTHRATDILELLHSDVCGPLPFLSLGGGKYFLTITDDYSRKTWVFIMKTKGEAFSRFADFKAAIEKSTGKPVRALRTDRGGEFLSRAFQAYCRKEGIHRQLTVSYSPAQNGIAERKNRTLLERSRRMSIFRTVLGLQLLCNPPLPRYSQAVSPTAAHRILGYLRNTLDLGLFFAPDANVNLTGFTDTDWAGEPTGQRSTTGYLFKLGNSIISWSSKLQPSVALSFSEAEYRALMEGTKEAIWLNQLLKDLGLPHEAPVTIWCDNTSSLKMAENPVFHARTKHIETHYHFVREQVSQKTVNLVHIPTRQQLADILTKPLGPTRFQKLRDSLGVVSVKELN</sequence>
<dbReference type="CDD" id="cd09272">
    <property type="entry name" value="RNase_HI_RT_Ty1"/>
    <property type="match status" value="1"/>
</dbReference>
<evidence type="ECO:0000313" key="12">
    <source>
        <dbReference type="Proteomes" id="UP001633002"/>
    </source>
</evidence>
<dbReference type="Gene3D" id="3.30.420.10">
    <property type="entry name" value="Ribonuclease H-like superfamily/Ribonuclease H"/>
    <property type="match status" value="1"/>
</dbReference>
<reference evidence="11 12" key="1">
    <citation type="submission" date="2024-09" db="EMBL/GenBank/DDBJ databases">
        <title>Chromosome-scale assembly of Riccia sorocarpa.</title>
        <authorList>
            <person name="Paukszto L."/>
        </authorList>
    </citation>
    <scope>NUCLEOTIDE SEQUENCE [LARGE SCALE GENOMIC DNA]</scope>
    <source>
        <strain evidence="11">LP-2024</strain>
        <tissue evidence="11">Aerial parts of the thallus</tissue>
    </source>
</reference>
<dbReference type="SUPFAM" id="SSF53098">
    <property type="entry name" value="Ribonuclease H-like"/>
    <property type="match status" value="1"/>
</dbReference>
<dbReference type="Proteomes" id="UP001633002">
    <property type="component" value="Unassembled WGS sequence"/>
</dbReference>
<evidence type="ECO:0000256" key="2">
    <source>
        <dbReference type="ARBA" id="ARBA00022723"/>
    </source>
</evidence>
<protein>
    <recommendedName>
        <fullName evidence="10">Integrase catalytic domain-containing protein</fullName>
    </recommendedName>
</protein>
<keyword evidence="6" id="KW-0229">DNA integration</keyword>
<dbReference type="AlphaFoldDB" id="A0ABD3IA90"/>
<keyword evidence="4" id="KW-0378">Hydrolase</keyword>
<keyword evidence="8" id="KW-0548">Nucleotidyltransferase</keyword>
<name>A0ABD3IA90_9MARC</name>
<evidence type="ECO:0000256" key="9">
    <source>
        <dbReference type="ARBA" id="ARBA00023172"/>
    </source>
</evidence>
<dbReference type="GO" id="GO:0003964">
    <property type="term" value="F:RNA-directed DNA polymerase activity"/>
    <property type="evidence" value="ECO:0007669"/>
    <property type="project" value="UniProtKB-KW"/>
</dbReference>
<dbReference type="InterPro" id="IPR001584">
    <property type="entry name" value="Integrase_cat-core"/>
</dbReference>
<evidence type="ECO:0000256" key="7">
    <source>
        <dbReference type="ARBA" id="ARBA00022918"/>
    </source>
</evidence>
<evidence type="ECO:0000256" key="3">
    <source>
        <dbReference type="ARBA" id="ARBA00022759"/>
    </source>
</evidence>
<evidence type="ECO:0000256" key="8">
    <source>
        <dbReference type="ARBA" id="ARBA00022932"/>
    </source>
</evidence>
<dbReference type="GO" id="GO:0003887">
    <property type="term" value="F:DNA-directed DNA polymerase activity"/>
    <property type="evidence" value="ECO:0007669"/>
    <property type="project" value="UniProtKB-KW"/>
</dbReference>
<evidence type="ECO:0000256" key="6">
    <source>
        <dbReference type="ARBA" id="ARBA00022908"/>
    </source>
</evidence>
<evidence type="ECO:0000256" key="5">
    <source>
        <dbReference type="ARBA" id="ARBA00022842"/>
    </source>
</evidence>
<dbReference type="PANTHER" id="PTHR42648:SF11">
    <property type="entry name" value="TRANSPOSON TY4-P GAG-POL POLYPROTEIN"/>
    <property type="match status" value="1"/>
</dbReference>
<keyword evidence="3" id="KW-0255">Endonuclease</keyword>
<dbReference type="GO" id="GO:0006310">
    <property type="term" value="P:DNA recombination"/>
    <property type="evidence" value="ECO:0007669"/>
    <property type="project" value="UniProtKB-KW"/>
</dbReference>
<keyword evidence="12" id="KW-1185">Reference proteome</keyword>
<proteinExistence type="predicted"/>
<accession>A0ABD3IA90</accession>
<organism evidence="11 12">
    <name type="scientific">Riccia sorocarpa</name>
    <dbReference type="NCBI Taxonomy" id="122646"/>
    <lineage>
        <taxon>Eukaryota</taxon>
        <taxon>Viridiplantae</taxon>
        <taxon>Streptophyta</taxon>
        <taxon>Embryophyta</taxon>
        <taxon>Marchantiophyta</taxon>
        <taxon>Marchantiopsida</taxon>
        <taxon>Marchantiidae</taxon>
        <taxon>Marchantiales</taxon>
        <taxon>Ricciaceae</taxon>
        <taxon>Riccia</taxon>
    </lineage>
</organism>
<keyword evidence="8" id="KW-0808">Transferase</keyword>
<dbReference type="InterPro" id="IPR036397">
    <property type="entry name" value="RNaseH_sf"/>
</dbReference>
<evidence type="ECO:0000256" key="4">
    <source>
        <dbReference type="ARBA" id="ARBA00022801"/>
    </source>
</evidence>
<gene>
    <name evidence="11" type="ORF">R1sor_012540</name>
</gene>
<dbReference type="PANTHER" id="PTHR42648">
    <property type="entry name" value="TRANSPOSASE, PUTATIVE-RELATED"/>
    <property type="match status" value="1"/>
</dbReference>
<keyword evidence="9" id="KW-0233">DNA recombination</keyword>
<dbReference type="EMBL" id="JBJQOH010000002">
    <property type="protein sequence ID" value="KAL3698464.1"/>
    <property type="molecule type" value="Genomic_DNA"/>
</dbReference>
<dbReference type="InterPro" id="IPR012337">
    <property type="entry name" value="RNaseH-like_sf"/>
</dbReference>
<dbReference type="GO" id="GO:0004519">
    <property type="term" value="F:endonuclease activity"/>
    <property type="evidence" value="ECO:0007669"/>
    <property type="project" value="UniProtKB-KW"/>
</dbReference>
<comment type="caution">
    <text evidence="11">The sequence shown here is derived from an EMBL/GenBank/DDBJ whole genome shotgun (WGS) entry which is preliminary data.</text>
</comment>
<keyword evidence="7" id="KW-0695">RNA-directed DNA polymerase</keyword>
<evidence type="ECO:0000259" key="10">
    <source>
        <dbReference type="PROSITE" id="PS50994"/>
    </source>
</evidence>
<dbReference type="PROSITE" id="PS50994">
    <property type="entry name" value="INTEGRASE"/>
    <property type="match status" value="1"/>
</dbReference>
<dbReference type="GO" id="GO:0015074">
    <property type="term" value="P:DNA integration"/>
    <property type="evidence" value="ECO:0007669"/>
    <property type="project" value="UniProtKB-KW"/>
</dbReference>
<keyword evidence="1" id="KW-0540">Nuclease</keyword>
<dbReference type="SUPFAM" id="SSF56672">
    <property type="entry name" value="DNA/RNA polymerases"/>
    <property type="match status" value="1"/>
</dbReference>
<keyword evidence="5" id="KW-0460">Magnesium</keyword>
<dbReference type="GO" id="GO:0046872">
    <property type="term" value="F:metal ion binding"/>
    <property type="evidence" value="ECO:0007669"/>
    <property type="project" value="UniProtKB-KW"/>
</dbReference>
<keyword evidence="2" id="KW-0479">Metal-binding</keyword>
<feature type="domain" description="Integrase catalytic" evidence="10">
    <location>
        <begin position="39"/>
        <end position="219"/>
    </location>
</feature>
<keyword evidence="8" id="KW-0239">DNA-directed DNA polymerase</keyword>
<evidence type="ECO:0000256" key="1">
    <source>
        <dbReference type="ARBA" id="ARBA00022722"/>
    </source>
</evidence>
<evidence type="ECO:0000313" key="11">
    <source>
        <dbReference type="EMBL" id="KAL3698464.1"/>
    </source>
</evidence>
<dbReference type="InterPro" id="IPR039537">
    <property type="entry name" value="Retrotran_Ty1/copia-like"/>
</dbReference>
<dbReference type="InterPro" id="IPR043502">
    <property type="entry name" value="DNA/RNA_pol_sf"/>
</dbReference>
<dbReference type="GO" id="GO:0016787">
    <property type="term" value="F:hydrolase activity"/>
    <property type="evidence" value="ECO:0007669"/>
    <property type="project" value="UniProtKB-KW"/>
</dbReference>
<dbReference type="Pfam" id="PF00665">
    <property type="entry name" value="rve"/>
    <property type="match status" value="1"/>
</dbReference>